<evidence type="ECO:0000256" key="5">
    <source>
        <dbReference type="SAM" id="MobiDB-lite"/>
    </source>
</evidence>
<dbReference type="InterPro" id="IPR050597">
    <property type="entry name" value="Cytochrome_c_Oxidase_Subunit"/>
</dbReference>
<dbReference type="STRING" id="1826909.A5893_11740"/>
<dbReference type="GO" id="GO:0046872">
    <property type="term" value="F:metal ion binding"/>
    <property type="evidence" value="ECO:0007669"/>
    <property type="project" value="UniProtKB-KW"/>
</dbReference>
<dbReference type="PROSITE" id="PS51007">
    <property type="entry name" value="CYTC"/>
    <property type="match status" value="1"/>
</dbReference>
<accession>A0A179DE60</accession>
<name>A0A179DE60_9SPHI</name>
<keyword evidence="6" id="KW-0812">Transmembrane</keyword>
<proteinExistence type="predicted"/>
<dbReference type="Proteomes" id="UP000078459">
    <property type="component" value="Unassembled WGS sequence"/>
</dbReference>
<keyword evidence="2 4" id="KW-0479">Metal-binding</keyword>
<dbReference type="InterPro" id="IPR038414">
    <property type="entry name" value="CcoP_N_sf"/>
</dbReference>
<sequence>MNIRKIFLTSVLLFGIHNISFAYTTSELMNGIALGAIIFTLALICIVCLVLMKTFKVMADMLLPKEEKLMMATAVSDLAIEPSEPKPSLWEKLLSLRPIAEEKDLLMDHKYDGIAELDNPTPAWFMWLFYGTIVFAFVYLLNYHVFKLGKLQDEEYTIEMKQADTDQKAFLAKSANRVDENSVKLTADVEVLKAGKATFIQNCVACHGEHAQGVVGPNLTDEYWIHGGKIKDVFKTIKYGWPDKGMISWEKQLSPKQMSEVSNYIKSLKDSHPANPKEPQGDKES</sequence>
<reference evidence="8 9" key="1">
    <citation type="submission" date="2016-04" db="EMBL/GenBank/DDBJ databases">
        <authorList>
            <person name="Evans L.H."/>
            <person name="Alamgir A."/>
            <person name="Owens N."/>
            <person name="Weber N.D."/>
            <person name="Virtaneva K."/>
            <person name="Barbian K."/>
            <person name="Babar A."/>
            <person name="Rosenke K."/>
        </authorList>
    </citation>
    <scope>NUCLEOTIDE SEQUENCE [LARGE SCALE GENOMIC DNA]</scope>
    <source>
        <strain evidence="8 9">CCM 8644</strain>
    </source>
</reference>
<dbReference type="InterPro" id="IPR009056">
    <property type="entry name" value="Cyt_c-like_dom"/>
</dbReference>
<dbReference type="OrthoDB" id="9811281at2"/>
<dbReference type="Gene3D" id="1.10.760.10">
    <property type="entry name" value="Cytochrome c-like domain"/>
    <property type="match status" value="1"/>
</dbReference>
<reference evidence="8 9" key="2">
    <citation type="submission" date="2016-06" db="EMBL/GenBank/DDBJ databases">
        <title>Pedobacter psychrophilus sp. nov., isolated from Antarctic fragmentary rock.</title>
        <authorList>
            <person name="Svec P."/>
        </authorList>
    </citation>
    <scope>NUCLEOTIDE SEQUENCE [LARGE SCALE GENOMIC DNA]</scope>
    <source>
        <strain evidence="8 9">CCM 8644</strain>
    </source>
</reference>
<dbReference type="Pfam" id="PF13442">
    <property type="entry name" value="Cytochrome_CBB3"/>
    <property type="match status" value="1"/>
</dbReference>
<feature type="transmembrane region" description="Helical" evidence="6">
    <location>
        <begin position="32"/>
        <end position="52"/>
    </location>
</feature>
<evidence type="ECO:0000256" key="2">
    <source>
        <dbReference type="ARBA" id="ARBA00022723"/>
    </source>
</evidence>
<dbReference type="SUPFAM" id="SSF46626">
    <property type="entry name" value="Cytochrome c"/>
    <property type="match status" value="1"/>
</dbReference>
<dbReference type="Pfam" id="PF14715">
    <property type="entry name" value="FixP_N"/>
    <property type="match status" value="1"/>
</dbReference>
<keyword evidence="3 4" id="KW-0408">Iron</keyword>
<dbReference type="AlphaFoldDB" id="A0A179DE60"/>
<dbReference type="EMBL" id="LWHJ01000028">
    <property type="protein sequence ID" value="OAQ39326.1"/>
    <property type="molecule type" value="Genomic_DNA"/>
</dbReference>
<evidence type="ECO:0000313" key="9">
    <source>
        <dbReference type="Proteomes" id="UP000078459"/>
    </source>
</evidence>
<organism evidence="8 9">
    <name type="scientific">Pedobacter psychrophilus</name>
    <dbReference type="NCBI Taxonomy" id="1826909"/>
    <lineage>
        <taxon>Bacteria</taxon>
        <taxon>Pseudomonadati</taxon>
        <taxon>Bacteroidota</taxon>
        <taxon>Sphingobacteriia</taxon>
        <taxon>Sphingobacteriales</taxon>
        <taxon>Sphingobacteriaceae</taxon>
        <taxon>Pedobacter</taxon>
    </lineage>
</organism>
<evidence type="ECO:0000256" key="1">
    <source>
        <dbReference type="ARBA" id="ARBA00022617"/>
    </source>
</evidence>
<dbReference type="GO" id="GO:0009055">
    <property type="term" value="F:electron transfer activity"/>
    <property type="evidence" value="ECO:0007669"/>
    <property type="project" value="InterPro"/>
</dbReference>
<keyword evidence="6" id="KW-1133">Transmembrane helix</keyword>
<evidence type="ECO:0000259" key="7">
    <source>
        <dbReference type="PROSITE" id="PS51007"/>
    </source>
</evidence>
<dbReference type="Gene3D" id="6.10.280.130">
    <property type="match status" value="1"/>
</dbReference>
<comment type="caution">
    <text evidence="8">The sequence shown here is derived from an EMBL/GenBank/DDBJ whole genome shotgun (WGS) entry which is preliminary data.</text>
</comment>
<dbReference type="GO" id="GO:0020037">
    <property type="term" value="F:heme binding"/>
    <property type="evidence" value="ECO:0007669"/>
    <property type="project" value="InterPro"/>
</dbReference>
<gene>
    <name evidence="8" type="ORF">A5893_11740</name>
</gene>
<evidence type="ECO:0000256" key="3">
    <source>
        <dbReference type="ARBA" id="ARBA00023004"/>
    </source>
</evidence>
<keyword evidence="1 4" id="KW-0349">Heme</keyword>
<keyword evidence="9" id="KW-1185">Reference proteome</keyword>
<feature type="domain" description="Cytochrome c" evidence="7">
    <location>
        <begin position="190"/>
        <end position="269"/>
    </location>
</feature>
<protein>
    <submittedName>
        <fullName evidence="8">Cytochrome C</fullName>
    </submittedName>
</protein>
<keyword evidence="6" id="KW-0472">Membrane</keyword>
<evidence type="ECO:0000256" key="6">
    <source>
        <dbReference type="SAM" id="Phobius"/>
    </source>
</evidence>
<dbReference type="InterPro" id="IPR032858">
    <property type="entry name" value="CcoP_N"/>
</dbReference>
<dbReference type="PANTHER" id="PTHR33751">
    <property type="entry name" value="CBB3-TYPE CYTOCHROME C OXIDASE SUBUNIT FIXP"/>
    <property type="match status" value="1"/>
</dbReference>
<evidence type="ECO:0000256" key="4">
    <source>
        <dbReference type="PROSITE-ProRule" id="PRU00433"/>
    </source>
</evidence>
<dbReference type="PANTHER" id="PTHR33751:SF1">
    <property type="entry name" value="CBB3-TYPE CYTOCHROME C OXIDASE SUBUNIT FIXP"/>
    <property type="match status" value="1"/>
</dbReference>
<dbReference type="RefSeq" id="WP_068822850.1">
    <property type="nucleotide sequence ID" value="NZ_LWHJ01000028.1"/>
</dbReference>
<feature type="transmembrane region" description="Helical" evidence="6">
    <location>
        <begin position="124"/>
        <end position="146"/>
    </location>
</feature>
<dbReference type="InterPro" id="IPR036909">
    <property type="entry name" value="Cyt_c-like_dom_sf"/>
</dbReference>
<feature type="region of interest" description="Disordered" evidence="5">
    <location>
        <begin position="262"/>
        <end position="285"/>
    </location>
</feature>
<evidence type="ECO:0000313" key="8">
    <source>
        <dbReference type="EMBL" id="OAQ39326.1"/>
    </source>
</evidence>